<evidence type="ECO:0000313" key="8">
    <source>
        <dbReference type="EMBL" id="TFY69772.1"/>
    </source>
</evidence>
<dbReference type="PANTHER" id="PTHR17039">
    <property type="entry name" value="U3 SMALL NUCLEOLAR RIBONUCLEOPROTEIN PROTEIN MPP10"/>
    <property type="match status" value="1"/>
</dbReference>
<feature type="compositionally biased region" description="Basic and acidic residues" evidence="7">
    <location>
        <begin position="356"/>
        <end position="373"/>
    </location>
</feature>
<sequence length="796" mass="88491">MAEEQTTLPPQLERLSALIDQKPQALAAGDNELNVEALKATKYLYDMALKSEAQSRGHIAELLSSISPSLAPQTRSQTAAHNQKSSSHEDAPQFESTPLTELFTEGMDDDQIWSQLELRAENVCRALQYALDGMDEGLDGEEEEEDNEEEEEEEARVQRMRKAILMGEDDDMEDFDGMDVDSEQADGEDSDEGESEGDEDEDDPDEDLGEDVVELRDPSDDDDEEEEEVHRAPLYLDTEETSSFLNSKRPPKRKGKSAAGHPELDDGFFDLAAFNRETEEAEARAVSKGRLGKKDSDDEDETMEDVVDLFAPVDDAGEAFEEEDLEGGSGEPFYKDFFEPPARVPQTSAKSKGKGKAKDTAPRASVRFHDQVRVKKIKARGKNLPTSSLYAQDDDDEDDGDEDEEDGDFEYNEEDEDDEADEGASDEFMREDDSEGDGSEDDEDDGEEGSFEDDSTAVEGEDGGLVTMERFKDDLFAEEEDSQQGTQDLYMVGMSALSILLDMTTYEKRMAALQEEIAALEAENVAKKDWTLMGEATSRSRPQNSLLEEDLEYERLTKSVPVITEEVVQSLEERIKARITESQFDDVVRRRPADDKPFLPSRFFELQDTKSKQSLAEIYEDEYTATQTGGVAGEDRDGKLKKEHEEIEKQWESISGKLDALCNAHFTPKAPKASISTVSNVAAASMESALPTTMSASSMLAPEEVFAPPSADDLRAKTELTPAQKRALHNKQKKAKRKARDALEKKVDKFAQSRRLGNVKKQKEAALKSVVKSGKGVTVVGKQAKDITGKRARTKS</sequence>
<dbReference type="GO" id="GO:0004553">
    <property type="term" value="F:hydrolase activity, hydrolyzing O-glycosyl compounds"/>
    <property type="evidence" value="ECO:0007669"/>
    <property type="project" value="InterPro"/>
</dbReference>
<dbReference type="GO" id="GO:0006364">
    <property type="term" value="P:rRNA processing"/>
    <property type="evidence" value="ECO:0007669"/>
    <property type="project" value="UniProtKB-KW"/>
</dbReference>
<evidence type="ECO:0000313" key="9">
    <source>
        <dbReference type="Proteomes" id="UP000298390"/>
    </source>
</evidence>
<organism evidence="8 9">
    <name type="scientific">Rhodofomes roseus</name>
    <dbReference type="NCBI Taxonomy" id="34475"/>
    <lineage>
        <taxon>Eukaryota</taxon>
        <taxon>Fungi</taxon>
        <taxon>Dikarya</taxon>
        <taxon>Basidiomycota</taxon>
        <taxon>Agaricomycotina</taxon>
        <taxon>Agaricomycetes</taxon>
        <taxon>Polyporales</taxon>
        <taxon>Rhodofomes</taxon>
    </lineage>
</organism>
<protein>
    <submittedName>
        <fullName evidence="8">Uncharacterized protein</fullName>
    </submittedName>
</protein>
<feature type="region of interest" description="Disordered" evidence="7">
    <location>
        <begin position="66"/>
        <end position="95"/>
    </location>
</feature>
<dbReference type="PANTHER" id="PTHR17039:SF0">
    <property type="entry name" value="U3 SMALL NUCLEOLAR RIBONUCLEOPROTEIN PROTEIN MPP10"/>
    <property type="match status" value="1"/>
</dbReference>
<feature type="region of interest" description="Disordered" evidence="7">
    <location>
        <begin position="319"/>
        <end position="486"/>
    </location>
</feature>
<dbReference type="GO" id="GO:0005975">
    <property type="term" value="P:carbohydrate metabolic process"/>
    <property type="evidence" value="ECO:0007669"/>
    <property type="project" value="InterPro"/>
</dbReference>
<reference evidence="8 9" key="1">
    <citation type="submission" date="2019-01" db="EMBL/GenBank/DDBJ databases">
        <title>Genome sequencing of the rare red list fungi Fomitopsis rosea.</title>
        <authorList>
            <person name="Buettner E."/>
            <person name="Kellner H."/>
        </authorList>
    </citation>
    <scope>NUCLEOTIDE SEQUENCE [LARGE SCALE GENOMIC DNA]</scope>
    <source>
        <strain evidence="8 9">DSM 105464</strain>
    </source>
</reference>
<evidence type="ECO:0000256" key="2">
    <source>
        <dbReference type="ARBA" id="ARBA00022517"/>
    </source>
</evidence>
<comment type="subcellular location">
    <subcellularLocation>
        <location evidence="1">Nucleus</location>
        <location evidence="1">Nucleolus</location>
    </subcellularLocation>
</comment>
<dbReference type="GO" id="GO:0032040">
    <property type="term" value="C:small-subunit processome"/>
    <property type="evidence" value="ECO:0007669"/>
    <property type="project" value="TreeGrafter"/>
</dbReference>
<dbReference type="GO" id="GO:0034457">
    <property type="term" value="C:Mpp10 complex"/>
    <property type="evidence" value="ECO:0007669"/>
    <property type="project" value="InterPro"/>
</dbReference>
<dbReference type="InterPro" id="IPR001579">
    <property type="entry name" value="Glyco_hydro_18_chit_AS"/>
</dbReference>
<gene>
    <name evidence="8" type="ORF">EVJ58_g232</name>
</gene>
<keyword evidence="3" id="KW-0698">rRNA processing</keyword>
<evidence type="ECO:0000256" key="5">
    <source>
        <dbReference type="ARBA" id="ARBA00023274"/>
    </source>
</evidence>
<comment type="caution">
    <text evidence="8">The sequence shown here is derived from an EMBL/GenBank/DDBJ whole genome shotgun (WGS) entry which is preliminary data.</text>
</comment>
<feature type="compositionally biased region" description="Acidic residues" evidence="7">
    <location>
        <begin position="167"/>
        <end position="212"/>
    </location>
</feature>
<evidence type="ECO:0000256" key="3">
    <source>
        <dbReference type="ARBA" id="ARBA00022552"/>
    </source>
</evidence>
<proteinExistence type="inferred from homology"/>
<dbReference type="GO" id="GO:0005732">
    <property type="term" value="C:sno(s)RNA-containing ribonucleoprotein complex"/>
    <property type="evidence" value="ECO:0007669"/>
    <property type="project" value="InterPro"/>
</dbReference>
<evidence type="ECO:0000256" key="4">
    <source>
        <dbReference type="ARBA" id="ARBA00023242"/>
    </source>
</evidence>
<evidence type="ECO:0000256" key="1">
    <source>
        <dbReference type="ARBA" id="ARBA00004604"/>
    </source>
</evidence>
<feature type="compositionally biased region" description="Polar residues" evidence="7">
    <location>
        <begin position="66"/>
        <end position="85"/>
    </location>
</feature>
<feature type="compositionally biased region" description="Acidic residues" evidence="7">
    <location>
        <begin position="392"/>
        <end position="462"/>
    </location>
</feature>
<dbReference type="STRING" id="34475.A0A4Y9Z5I2"/>
<keyword evidence="4" id="KW-0539">Nucleus</keyword>
<dbReference type="EMBL" id="SEKV01000005">
    <property type="protein sequence ID" value="TFY69772.1"/>
    <property type="molecule type" value="Genomic_DNA"/>
</dbReference>
<dbReference type="Pfam" id="PF04006">
    <property type="entry name" value="Mpp10"/>
    <property type="match status" value="1"/>
</dbReference>
<evidence type="ECO:0000256" key="7">
    <source>
        <dbReference type="SAM" id="MobiDB-lite"/>
    </source>
</evidence>
<keyword evidence="2" id="KW-0690">Ribosome biogenesis</keyword>
<dbReference type="Proteomes" id="UP000298390">
    <property type="component" value="Unassembled WGS sequence"/>
</dbReference>
<dbReference type="AlphaFoldDB" id="A0A4Y9Z5I2"/>
<dbReference type="PIRSF" id="PIRSF017300">
    <property type="entry name" value="snoRNP_Mpp10"/>
    <property type="match status" value="1"/>
</dbReference>
<evidence type="ECO:0000256" key="6">
    <source>
        <dbReference type="ARBA" id="ARBA00029455"/>
    </source>
</evidence>
<feature type="region of interest" description="Disordered" evidence="7">
    <location>
        <begin position="278"/>
        <end position="304"/>
    </location>
</feature>
<feature type="region of interest" description="Disordered" evidence="7">
    <location>
        <begin position="137"/>
        <end position="265"/>
    </location>
</feature>
<comment type="similarity">
    <text evidence="6">Belongs to the MPP10 family.</text>
</comment>
<dbReference type="PROSITE" id="PS01095">
    <property type="entry name" value="GH18_1"/>
    <property type="match status" value="1"/>
</dbReference>
<keyword evidence="5" id="KW-0687">Ribonucleoprotein</keyword>
<name>A0A4Y9Z5I2_9APHY</name>
<feature type="compositionally biased region" description="Acidic residues" evidence="7">
    <location>
        <begin position="137"/>
        <end position="154"/>
    </location>
</feature>
<accession>A0A4Y9Z5I2</accession>
<dbReference type="InterPro" id="IPR012173">
    <property type="entry name" value="Mpp10"/>
</dbReference>